<feature type="region of interest" description="Disordered" evidence="1">
    <location>
        <begin position="214"/>
        <end position="259"/>
    </location>
</feature>
<feature type="transmembrane region" description="Helical" evidence="2">
    <location>
        <begin position="578"/>
        <end position="598"/>
    </location>
</feature>
<feature type="transmembrane region" description="Helical" evidence="2">
    <location>
        <begin position="505"/>
        <end position="531"/>
    </location>
</feature>
<keyword evidence="2" id="KW-1133">Transmembrane helix</keyword>
<organism evidence="3 4">
    <name type="scientific">Penaeus vannamei</name>
    <name type="common">Whiteleg shrimp</name>
    <name type="synonym">Litopenaeus vannamei</name>
    <dbReference type="NCBI Taxonomy" id="6689"/>
    <lineage>
        <taxon>Eukaryota</taxon>
        <taxon>Metazoa</taxon>
        <taxon>Ecdysozoa</taxon>
        <taxon>Arthropoda</taxon>
        <taxon>Crustacea</taxon>
        <taxon>Multicrustacea</taxon>
        <taxon>Malacostraca</taxon>
        <taxon>Eumalacostraca</taxon>
        <taxon>Eucarida</taxon>
        <taxon>Decapoda</taxon>
        <taxon>Dendrobranchiata</taxon>
        <taxon>Penaeoidea</taxon>
        <taxon>Penaeidae</taxon>
        <taxon>Penaeus</taxon>
    </lineage>
</organism>
<evidence type="ECO:0000256" key="2">
    <source>
        <dbReference type="SAM" id="Phobius"/>
    </source>
</evidence>
<name>A0A3R7LWI0_PENVA</name>
<comment type="caution">
    <text evidence="3">The sequence shown here is derived from an EMBL/GenBank/DDBJ whole genome shotgun (WGS) entry which is preliminary data.</text>
</comment>
<sequence length="708" mass="76811">MPPFAHPIATSPRSPPAPFSVSTFKRRFLDGATTAACPSLLHCTTTYQYNERLPYGASAYHTSTIFSLQCQPYIFPETSFWPVYIHPSARARAVIVLFPPFPFPPPFPSSLLPFPSLLPSLTSCLPPSPFLLPPPHPLPSPSLTSPISRGGVHTSTLQPPSSYPLIPSLPSSLAPFPSLSFLPSSLLPFPLLLLPSPPSFPFLFLLPITPPPSLPPPPSSPPTPSLPLPPSSLLRSSSLPSSLLPSSPPPSLPSPPPSSLPLSSSSPFLYSLFLLPFPSFPPPASPPPFPSLSPSSSSQPHPPFPSLPSSLPSLLPPSSLLPSLFIVLTETVQIKILSLGAPVFLFPSFFSSSSPLHPLLLLLLFFFFFLLLFLLSVVLLFFFFILLLLPSTPAPPFSSSSSYSYFALCRPPLLLFPPPPFPLPSSISAICRPPHLPLLLLPPPPPLPFLLPPHPLPSLPPPLPTPTPSFILLLVFLLFLYSPASSPPTPLLTARLPPLPILPSVFPSFFLFSFTPSFFILVLLFVTLHLLSPFSTVSFPQILSFLLLLVPPLLSPLHLRSSFLTSLLPSSSSFPPPFLFPLFLSFFSSLLLFFALPFPLTPSFFLLSLLLLPPFPLLHCSFPSFLLFSSSPSSSPFAFPFPPPLFLPYLVTPSSTSFPPFPLFLSSNFFSSLLLSFFFPLCPHLSTSALLSLLRFSPLSPLGVRKPL</sequence>
<gene>
    <name evidence="3" type="ORF">C7M84_021146</name>
</gene>
<feature type="transmembrane region" description="Helical" evidence="2">
    <location>
        <begin position="672"/>
        <end position="696"/>
    </location>
</feature>
<keyword evidence="2" id="KW-0472">Membrane</keyword>
<keyword evidence="4" id="KW-1185">Reference proteome</keyword>
<proteinExistence type="predicted"/>
<dbReference type="PANTHER" id="PTHR48148:SF2">
    <property type="entry name" value="PA14 DOMAIN-CONTAINING PROTEIN"/>
    <property type="match status" value="1"/>
</dbReference>
<feature type="transmembrane region" description="Helical" evidence="2">
    <location>
        <begin position="537"/>
        <end position="557"/>
    </location>
</feature>
<evidence type="ECO:0000313" key="3">
    <source>
        <dbReference type="EMBL" id="ROT61117.1"/>
    </source>
</evidence>
<feature type="compositionally biased region" description="Pro residues" evidence="1">
    <location>
        <begin position="246"/>
        <end position="259"/>
    </location>
</feature>
<feature type="transmembrane region" description="Helical" evidence="2">
    <location>
        <begin position="359"/>
        <end position="389"/>
    </location>
</feature>
<feature type="compositionally biased region" description="Pro residues" evidence="1">
    <location>
        <begin position="214"/>
        <end position="230"/>
    </location>
</feature>
<feature type="compositionally biased region" description="Low complexity" evidence="1">
    <location>
        <begin position="231"/>
        <end position="245"/>
    </location>
</feature>
<feature type="transmembrane region" description="Helical" evidence="2">
    <location>
        <begin position="604"/>
        <end position="628"/>
    </location>
</feature>
<evidence type="ECO:0000256" key="1">
    <source>
        <dbReference type="SAM" id="MobiDB-lite"/>
    </source>
</evidence>
<keyword evidence="2" id="KW-0812">Transmembrane</keyword>
<protein>
    <submittedName>
        <fullName evidence="3">Uncharacterized protein</fullName>
    </submittedName>
</protein>
<dbReference type="AlphaFoldDB" id="A0A3R7LWI0"/>
<dbReference type="EMBL" id="QCYY01004348">
    <property type="protein sequence ID" value="ROT61117.1"/>
    <property type="molecule type" value="Genomic_DNA"/>
</dbReference>
<feature type="transmembrane region" description="Helical" evidence="2">
    <location>
        <begin position="467"/>
        <end position="484"/>
    </location>
</feature>
<dbReference type="Proteomes" id="UP000283509">
    <property type="component" value="Unassembled WGS sequence"/>
</dbReference>
<evidence type="ECO:0000313" key="4">
    <source>
        <dbReference type="Proteomes" id="UP000283509"/>
    </source>
</evidence>
<accession>A0A3R7LWI0</accession>
<reference evidence="3 4" key="1">
    <citation type="submission" date="2018-04" db="EMBL/GenBank/DDBJ databases">
        <authorList>
            <person name="Zhang X."/>
            <person name="Yuan J."/>
            <person name="Li F."/>
            <person name="Xiang J."/>
        </authorList>
    </citation>
    <scope>NUCLEOTIDE SEQUENCE [LARGE SCALE GENOMIC DNA]</scope>
    <source>
        <tissue evidence="3">Muscle</tissue>
    </source>
</reference>
<reference evidence="3 4" key="2">
    <citation type="submission" date="2019-01" db="EMBL/GenBank/DDBJ databases">
        <title>The decoding of complex shrimp genome reveals the adaptation for benthos swimmer, frequently molting mechanism and breeding impact on genome.</title>
        <authorList>
            <person name="Sun Y."/>
            <person name="Gao Y."/>
            <person name="Yu Y."/>
        </authorList>
    </citation>
    <scope>NUCLEOTIDE SEQUENCE [LARGE SCALE GENOMIC DNA]</scope>
    <source>
        <tissue evidence="3">Muscle</tissue>
    </source>
</reference>
<dbReference type="PANTHER" id="PTHR48148">
    <property type="entry name" value="KERATINOCYTE PROLINE-RICH PROTEIN"/>
    <property type="match status" value="1"/>
</dbReference>